<dbReference type="Proteomes" id="UP000623842">
    <property type="component" value="Unassembled WGS sequence"/>
</dbReference>
<dbReference type="InterPro" id="IPR046703">
    <property type="entry name" value="DUF6776"/>
</dbReference>
<gene>
    <name evidence="2" type="ORF">GCM10017161_07290</name>
</gene>
<dbReference type="AlphaFoldDB" id="A0A919BEG2"/>
<comment type="caution">
    <text evidence="2">The sequence shown here is derived from an EMBL/GenBank/DDBJ whole genome shotgun (WGS) entry which is preliminary data.</text>
</comment>
<reference evidence="2" key="1">
    <citation type="journal article" date="2014" name="Int. J. Syst. Evol. Microbiol.">
        <title>Complete genome sequence of Corynebacterium casei LMG S-19264T (=DSM 44701T), isolated from a smear-ripened cheese.</title>
        <authorList>
            <consortium name="US DOE Joint Genome Institute (JGI-PGF)"/>
            <person name="Walter F."/>
            <person name="Albersmeier A."/>
            <person name="Kalinowski J."/>
            <person name="Ruckert C."/>
        </authorList>
    </citation>
    <scope>NUCLEOTIDE SEQUENCE</scope>
    <source>
        <strain evidence="2">KCTC 42731</strain>
    </source>
</reference>
<organism evidence="2 3">
    <name type="scientific">Thalassotalea marina</name>
    <dbReference type="NCBI Taxonomy" id="1673741"/>
    <lineage>
        <taxon>Bacteria</taxon>
        <taxon>Pseudomonadati</taxon>
        <taxon>Pseudomonadota</taxon>
        <taxon>Gammaproteobacteria</taxon>
        <taxon>Alteromonadales</taxon>
        <taxon>Colwelliaceae</taxon>
        <taxon>Thalassotalea</taxon>
    </lineage>
</organism>
<dbReference type="EMBL" id="BNCK01000002">
    <property type="protein sequence ID" value="GHF82630.1"/>
    <property type="molecule type" value="Genomic_DNA"/>
</dbReference>
<keyword evidence="1" id="KW-0175">Coiled coil</keyword>
<protein>
    <submittedName>
        <fullName evidence="2">Uncharacterized protein</fullName>
    </submittedName>
</protein>
<keyword evidence="3" id="KW-1185">Reference proteome</keyword>
<name>A0A919BEG2_9GAMM</name>
<proteinExistence type="predicted"/>
<dbReference type="Pfam" id="PF20567">
    <property type="entry name" value="DUF6776"/>
    <property type="match status" value="1"/>
</dbReference>
<reference evidence="2" key="2">
    <citation type="submission" date="2020-09" db="EMBL/GenBank/DDBJ databases">
        <authorList>
            <person name="Sun Q."/>
            <person name="Kim S."/>
        </authorList>
    </citation>
    <scope>NUCLEOTIDE SEQUENCE</scope>
    <source>
        <strain evidence="2">KCTC 42731</strain>
    </source>
</reference>
<sequence length="251" mass="28990">MSWLAKFNLNILFKRLGTFRATLLLLALIVTCLYCGYRVGNFFHAYQQQTLEQQQQRLSSLYAELDEKVKHINTLSVELEVERMANQRAQNLVKEIEEKQFQLKKQLAFYEKVVAPEKEADGLVVDDVVITPTASANHYRFRVVLVQQKIRKRFAKGYVDMTFFGSMDEKPVSLSLSKVSSIADKSLKFSFQYFQIIEGDITLPENFFPEKLVLTAVLPKGKWQDYNSVEQNYAWPELVEPIAESTALILD</sequence>
<dbReference type="RefSeq" id="WP_189767393.1">
    <property type="nucleotide sequence ID" value="NZ_BNCK01000002.1"/>
</dbReference>
<feature type="coiled-coil region" evidence="1">
    <location>
        <begin position="48"/>
        <end position="113"/>
    </location>
</feature>
<evidence type="ECO:0000313" key="3">
    <source>
        <dbReference type="Proteomes" id="UP000623842"/>
    </source>
</evidence>
<accession>A0A919BEG2</accession>
<evidence type="ECO:0000313" key="2">
    <source>
        <dbReference type="EMBL" id="GHF82630.1"/>
    </source>
</evidence>
<evidence type="ECO:0000256" key="1">
    <source>
        <dbReference type="SAM" id="Coils"/>
    </source>
</evidence>